<gene>
    <name evidence="11" type="ORF">AXF13_08740</name>
</gene>
<dbReference type="EMBL" id="CP014229">
    <property type="protein sequence ID" value="AMD90203.1"/>
    <property type="molecule type" value="Genomic_DNA"/>
</dbReference>
<proteinExistence type="predicted"/>
<dbReference type="InterPro" id="IPR003661">
    <property type="entry name" value="HisK_dim/P_dom"/>
</dbReference>
<dbReference type="STRING" id="44742.AXF13_08740"/>
<name>A0A0X8JK19_9BACT</name>
<reference evidence="12" key="1">
    <citation type="submission" date="2016-02" db="EMBL/GenBank/DDBJ databases">
        <authorList>
            <person name="Holder M.E."/>
            <person name="Ajami N.J."/>
            <person name="Petrosino J.F."/>
        </authorList>
    </citation>
    <scope>NUCLEOTIDE SEQUENCE [LARGE SCALE GENOMIC DNA]</scope>
    <source>
        <strain evidence="12">CCUG 45958</strain>
    </source>
</reference>
<evidence type="ECO:0000313" key="11">
    <source>
        <dbReference type="EMBL" id="AMD90203.1"/>
    </source>
</evidence>
<dbReference type="Proteomes" id="UP000069241">
    <property type="component" value="Chromosome"/>
</dbReference>
<keyword evidence="9" id="KW-0812">Transmembrane</keyword>
<feature type="transmembrane region" description="Helical" evidence="9">
    <location>
        <begin position="295"/>
        <end position="315"/>
    </location>
</feature>
<evidence type="ECO:0000256" key="7">
    <source>
        <dbReference type="ARBA" id="ARBA00022840"/>
    </source>
</evidence>
<evidence type="ECO:0000256" key="4">
    <source>
        <dbReference type="ARBA" id="ARBA00022679"/>
    </source>
</evidence>
<keyword evidence="3" id="KW-0597">Phosphoprotein</keyword>
<evidence type="ECO:0000256" key="2">
    <source>
        <dbReference type="ARBA" id="ARBA00012438"/>
    </source>
</evidence>
<evidence type="ECO:0000256" key="5">
    <source>
        <dbReference type="ARBA" id="ARBA00022741"/>
    </source>
</evidence>
<dbReference type="GO" id="GO:0000155">
    <property type="term" value="F:phosphorelay sensor kinase activity"/>
    <property type="evidence" value="ECO:0007669"/>
    <property type="project" value="InterPro"/>
</dbReference>
<dbReference type="Pfam" id="PF02518">
    <property type="entry name" value="HATPase_c"/>
    <property type="match status" value="1"/>
</dbReference>
<comment type="catalytic activity">
    <reaction evidence="1">
        <text>ATP + protein L-histidine = ADP + protein N-phospho-L-histidine.</text>
        <dbReference type="EC" id="2.7.13.3"/>
    </reaction>
</comment>
<dbReference type="PRINTS" id="PR00344">
    <property type="entry name" value="BCTRLSENSOR"/>
</dbReference>
<keyword evidence="6 11" id="KW-0418">Kinase</keyword>
<keyword evidence="4" id="KW-0808">Transferase</keyword>
<dbReference type="InterPro" id="IPR003594">
    <property type="entry name" value="HATPase_dom"/>
</dbReference>
<dbReference type="InterPro" id="IPR036890">
    <property type="entry name" value="HATPase_C_sf"/>
</dbReference>
<dbReference type="SUPFAM" id="SSF47384">
    <property type="entry name" value="Homodimeric domain of signal transducing histidine kinase"/>
    <property type="match status" value="1"/>
</dbReference>
<evidence type="ECO:0000259" key="10">
    <source>
        <dbReference type="PROSITE" id="PS50109"/>
    </source>
</evidence>
<evidence type="ECO:0000313" key="12">
    <source>
        <dbReference type="Proteomes" id="UP000069241"/>
    </source>
</evidence>
<dbReference type="PANTHER" id="PTHR43065">
    <property type="entry name" value="SENSOR HISTIDINE KINASE"/>
    <property type="match status" value="1"/>
</dbReference>
<dbReference type="SUPFAM" id="SSF55874">
    <property type="entry name" value="ATPase domain of HSP90 chaperone/DNA topoisomerase II/histidine kinase"/>
    <property type="match status" value="1"/>
</dbReference>
<dbReference type="Gene3D" id="3.30.565.10">
    <property type="entry name" value="Histidine kinase-like ATPase, C-terminal domain"/>
    <property type="match status" value="1"/>
</dbReference>
<protein>
    <recommendedName>
        <fullName evidence="2">histidine kinase</fullName>
        <ecNumber evidence="2">2.7.13.3</ecNumber>
    </recommendedName>
</protein>
<evidence type="ECO:0000256" key="3">
    <source>
        <dbReference type="ARBA" id="ARBA00022553"/>
    </source>
</evidence>
<keyword evidence="7" id="KW-0067">ATP-binding</keyword>
<accession>A0A0X8JK19</accession>
<dbReference type="SMART" id="SM00388">
    <property type="entry name" value="HisKA"/>
    <property type="match status" value="1"/>
</dbReference>
<dbReference type="InterPro" id="IPR036097">
    <property type="entry name" value="HisK_dim/P_sf"/>
</dbReference>
<keyword evidence="12" id="KW-1185">Reference proteome</keyword>
<evidence type="ECO:0000256" key="8">
    <source>
        <dbReference type="ARBA" id="ARBA00023012"/>
    </source>
</evidence>
<keyword evidence="9" id="KW-1133">Transmembrane helix</keyword>
<feature type="domain" description="Histidine kinase" evidence="10">
    <location>
        <begin position="351"/>
        <end position="573"/>
    </location>
</feature>
<keyword evidence="8" id="KW-0902">Two-component regulatory system</keyword>
<dbReference type="InterPro" id="IPR004358">
    <property type="entry name" value="Sig_transdc_His_kin-like_C"/>
</dbReference>
<dbReference type="GO" id="GO:0005524">
    <property type="term" value="F:ATP binding"/>
    <property type="evidence" value="ECO:0007669"/>
    <property type="project" value="UniProtKB-KW"/>
</dbReference>
<evidence type="ECO:0000256" key="6">
    <source>
        <dbReference type="ARBA" id="ARBA00022777"/>
    </source>
</evidence>
<dbReference type="KEGG" id="dfi:AXF13_08740"/>
<dbReference type="CDD" id="cd00082">
    <property type="entry name" value="HisKA"/>
    <property type="match status" value="1"/>
</dbReference>
<keyword evidence="5" id="KW-0547">Nucleotide-binding</keyword>
<dbReference type="RefSeq" id="WP_062252652.1">
    <property type="nucleotide sequence ID" value="NZ_CP014229.1"/>
</dbReference>
<feature type="transmembrane region" description="Helical" evidence="9">
    <location>
        <begin position="30"/>
        <end position="52"/>
    </location>
</feature>
<organism evidence="11 12">
    <name type="scientific">Desulfovibrio fairfieldensis</name>
    <dbReference type="NCBI Taxonomy" id="44742"/>
    <lineage>
        <taxon>Bacteria</taxon>
        <taxon>Pseudomonadati</taxon>
        <taxon>Thermodesulfobacteriota</taxon>
        <taxon>Desulfovibrionia</taxon>
        <taxon>Desulfovibrionales</taxon>
        <taxon>Desulfovibrionaceae</taxon>
        <taxon>Desulfovibrio</taxon>
    </lineage>
</organism>
<evidence type="ECO:0000256" key="9">
    <source>
        <dbReference type="SAM" id="Phobius"/>
    </source>
</evidence>
<sequence>MFAAIKKYFGQLLEVPEAVSPARYRSLRRLMTVLMVAVSVAPLLIMSGFSHVQYMKTLEREMESPLYALARKSQASLELFLGERASTVSLIAHAYSFKDLADEKTLNRIFWALKSEFKGFVDMGLVDVEGRQVDYVGPYKLKGADYAGQPWLREAEIKGRYISNAFLGLRGFPHMVIAVHRLEENGSSWTLRVTIDTSRLEQLVSAVGPEQDTDVFLCDSAGVLQTSSRLYGKALDKLPFQLPPASHETLVRRMTDDKGHTLLVASTMLTGTDLMLLAVKPSLEAFRPWTTLRTELLLVLCGGIAIIVLVSHLLMKHLVGRLQASDERRVAVFAQMEHNQKLSSIGRLAAGVAHEVNNPLAVIYEKAGLALDFLRMSKDCASYEKHRERILALLESIEGTVERARGITHRLLGFSRRMEANRQSLRLAEVITESSEFLEREAKNRGVQLCLDLPGDLPEIVSDRGQLQQIFLNILGNALDAVSDVEQGGRIEVSCSCPDEASVAVSVKDNGKGMPPDVLKHIFEPFYSTKKDKGTGLGMFITYGIVRRLGGDIVVESEEGRGSLVRITLPLTPPEGAVEV</sequence>
<dbReference type="InterPro" id="IPR005467">
    <property type="entry name" value="His_kinase_dom"/>
</dbReference>
<dbReference type="SMART" id="SM00387">
    <property type="entry name" value="HATPase_c"/>
    <property type="match status" value="1"/>
</dbReference>
<dbReference type="AlphaFoldDB" id="A0A0X8JK19"/>
<dbReference type="Gene3D" id="1.10.287.130">
    <property type="match status" value="1"/>
</dbReference>
<dbReference type="PANTHER" id="PTHR43065:SF46">
    <property type="entry name" value="C4-DICARBOXYLATE TRANSPORT SENSOR PROTEIN DCTB"/>
    <property type="match status" value="1"/>
</dbReference>
<evidence type="ECO:0000256" key="1">
    <source>
        <dbReference type="ARBA" id="ARBA00000085"/>
    </source>
</evidence>
<keyword evidence="9" id="KW-0472">Membrane</keyword>
<dbReference type="EC" id="2.7.13.3" evidence="2"/>
<dbReference type="PROSITE" id="PS50109">
    <property type="entry name" value="HIS_KIN"/>
    <property type="match status" value="1"/>
</dbReference>